<feature type="transmembrane region" description="Helical" evidence="6">
    <location>
        <begin position="57"/>
        <end position="77"/>
    </location>
</feature>
<feature type="transmembrane region" description="Helical" evidence="6">
    <location>
        <begin position="245"/>
        <end position="266"/>
    </location>
</feature>
<comment type="caution">
    <text evidence="7">The sequence shown here is derived from an EMBL/GenBank/DDBJ whole genome shotgun (WGS) entry which is preliminary data.</text>
</comment>
<feature type="transmembrane region" description="Helical" evidence="6">
    <location>
        <begin position="494"/>
        <end position="513"/>
    </location>
</feature>
<evidence type="ECO:0000256" key="1">
    <source>
        <dbReference type="ARBA" id="ARBA00004141"/>
    </source>
</evidence>
<dbReference type="GO" id="GO:0007606">
    <property type="term" value="P:sensory perception of chemical stimulus"/>
    <property type="evidence" value="ECO:0007669"/>
    <property type="project" value="InterPro"/>
</dbReference>
<feature type="transmembrane region" description="Helical" evidence="6">
    <location>
        <begin position="461"/>
        <end position="482"/>
    </location>
</feature>
<feature type="transmembrane region" description="Helical" evidence="6">
    <location>
        <begin position="377"/>
        <end position="401"/>
    </location>
</feature>
<feature type="transmembrane region" description="Helical" evidence="6">
    <location>
        <begin position="541"/>
        <end position="561"/>
    </location>
</feature>
<dbReference type="EMBL" id="CANHGI010000005">
    <property type="protein sequence ID" value="CAI5452951.1"/>
    <property type="molecule type" value="Genomic_DNA"/>
</dbReference>
<keyword evidence="3 6" id="KW-0812">Transmembrane</keyword>
<dbReference type="GO" id="GO:0016020">
    <property type="term" value="C:membrane"/>
    <property type="evidence" value="ECO:0007669"/>
    <property type="project" value="UniProtKB-SubCell"/>
</dbReference>
<dbReference type="PANTHER" id="PTHR47518">
    <property type="entry name" value="SERPENTINE RECEPTOR CLASS EPSILON-13-RELATED"/>
    <property type="match status" value="1"/>
</dbReference>
<evidence type="ECO:0000256" key="4">
    <source>
        <dbReference type="ARBA" id="ARBA00022989"/>
    </source>
</evidence>
<name>A0A9P1N9B7_9PELO</name>
<dbReference type="InterPro" id="IPR004151">
    <property type="entry name" value="7TM_GPCR_serpentine_rcpt_Sre"/>
</dbReference>
<organism evidence="7 8">
    <name type="scientific">Caenorhabditis angaria</name>
    <dbReference type="NCBI Taxonomy" id="860376"/>
    <lineage>
        <taxon>Eukaryota</taxon>
        <taxon>Metazoa</taxon>
        <taxon>Ecdysozoa</taxon>
        <taxon>Nematoda</taxon>
        <taxon>Chromadorea</taxon>
        <taxon>Rhabditida</taxon>
        <taxon>Rhabditina</taxon>
        <taxon>Rhabditomorpha</taxon>
        <taxon>Rhabditoidea</taxon>
        <taxon>Rhabditidae</taxon>
        <taxon>Peloderinae</taxon>
        <taxon>Caenorhabditis</taxon>
    </lineage>
</organism>
<sequence>MPLLSVTSPTSMNNSSNSIDLCPESYRTSVNLLSIIITIPTIFEFLILFLLLLRISFLLLIFSYTLCNSFVLIKSIVDSFDETSQIIKFIDDIYTWVYMYIQPCVVIGLLERLCSTYFVKSYEHSRLWPIFILAQIIAGIIVWWEVSLEYTNLIKYSQLGLSTFICLCLIVLFFVNRKLTLDSRHKSKLTVRYQLTENVKALRIFVPFVVIDNCLSVMFVISLHFFNVDFNFDSEICRTTAGYTFWFMFFRVILLVVQIAMPIIVIKSHHSIWTKIEKKIRKTRQNEISSDSQKHKKNVLKLKNSLGMDITGTHEDHFEQLRNHFEWLQKLFKKFLNENCSTSDLQLIARITFFILIPQVFLLTLSIYHFFPRRHNYHPIFSTFFLALISLYLVSSIALCFRNLLTGIWNWSENAKIDFVVTYIEKIYIIFNYFIQPCIAIGVIERIIATILYTKYEKLRLWWIFVILFLVSCGLVYLEFTLRHRILSSISTRHIQAILSIFITILLISLLVINRQKTRISTTVKSNLSERYQLTENVKVLRIYIPIIAIDSIIQIFFLITDLFFDIGFLIFYSIPILILRHFRGPFDFCCLRRKMRKSPKENSVTPYTDRVQVKNVFGENLTAHEHGKIGQDVHFQNLFMQWK</sequence>
<protein>
    <submittedName>
        <fullName evidence="7">Uncharacterized protein</fullName>
    </submittedName>
</protein>
<comment type="subcellular location">
    <subcellularLocation>
        <location evidence="1">Membrane</location>
        <topology evidence="1">Multi-pass membrane protein</topology>
    </subcellularLocation>
</comment>
<gene>
    <name evidence="7" type="ORF">CAMP_LOCUS15588</name>
</gene>
<evidence type="ECO:0000256" key="2">
    <source>
        <dbReference type="ARBA" id="ARBA00006803"/>
    </source>
</evidence>
<keyword evidence="8" id="KW-1185">Reference proteome</keyword>
<dbReference type="InterPro" id="IPR052854">
    <property type="entry name" value="Serpentine_rcpt_epsilon"/>
</dbReference>
<evidence type="ECO:0000313" key="8">
    <source>
        <dbReference type="Proteomes" id="UP001152747"/>
    </source>
</evidence>
<feature type="transmembrane region" description="Helical" evidence="6">
    <location>
        <begin position="97"/>
        <end position="115"/>
    </location>
</feature>
<feature type="transmembrane region" description="Helical" evidence="6">
    <location>
        <begin position="32"/>
        <end position="52"/>
    </location>
</feature>
<feature type="transmembrane region" description="Helical" evidence="6">
    <location>
        <begin position="127"/>
        <end position="144"/>
    </location>
</feature>
<feature type="transmembrane region" description="Helical" evidence="6">
    <location>
        <begin position="202"/>
        <end position="225"/>
    </location>
</feature>
<evidence type="ECO:0000256" key="5">
    <source>
        <dbReference type="ARBA" id="ARBA00023136"/>
    </source>
</evidence>
<dbReference type="Pfam" id="PF03125">
    <property type="entry name" value="Sre"/>
    <property type="match status" value="1"/>
</dbReference>
<dbReference type="Proteomes" id="UP001152747">
    <property type="component" value="Unassembled WGS sequence"/>
</dbReference>
<feature type="transmembrane region" description="Helical" evidence="6">
    <location>
        <begin position="156"/>
        <end position="175"/>
    </location>
</feature>
<keyword evidence="4 6" id="KW-1133">Transmembrane helix</keyword>
<evidence type="ECO:0000313" key="7">
    <source>
        <dbReference type="EMBL" id="CAI5452951.1"/>
    </source>
</evidence>
<proteinExistence type="inferred from homology"/>
<feature type="transmembrane region" description="Helical" evidence="6">
    <location>
        <begin position="351"/>
        <end position="371"/>
    </location>
</feature>
<accession>A0A9P1N9B7</accession>
<feature type="transmembrane region" description="Helical" evidence="6">
    <location>
        <begin position="567"/>
        <end position="587"/>
    </location>
</feature>
<dbReference type="PANTHER" id="PTHR47518:SF9">
    <property type="entry name" value="SERPENTINE RECEPTOR, CLASS T"/>
    <property type="match status" value="1"/>
</dbReference>
<dbReference type="OrthoDB" id="5820709at2759"/>
<evidence type="ECO:0000256" key="6">
    <source>
        <dbReference type="SAM" id="Phobius"/>
    </source>
</evidence>
<dbReference type="AlphaFoldDB" id="A0A9P1N9B7"/>
<evidence type="ECO:0000256" key="3">
    <source>
        <dbReference type="ARBA" id="ARBA00022692"/>
    </source>
</evidence>
<comment type="similarity">
    <text evidence="2">Belongs to the nematode receptor-like protein sre family.</text>
</comment>
<reference evidence="7" key="1">
    <citation type="submission" date="2022-11" db="EMBL/GenBank/DDBJ databases">
        <authorList>
            <person name="Kikuchi T."/>
        </authorList>
    </citation>
    <scope>NUCLEOTIDE SEQUENCE</scope>
    <source>
        <strain evidence="7">PS1010</strain>
    </source>
</reference>
<keyword evidence="5 6" id="KW-0472">Membrane</keyword>